<feature type="non-terminal residue" evidence="6">
    <location>
        <position position="510"/>
    </location>
</feature>
<dbReference type="PANTHER" id="PTHR43605:SF10">
    <property type="entry name" value="ACYL-COA SYNTHETASE MEDIUM CHAIN FAMILY MEMBER 3"/>
    <property type="match status" value="1"/>
</dbReference>
<name>A0A0F9E8S3_9ZZZZ</name>
<dbReference type="InterPro" id="IPR051087">
    <property type="entry name" value="Mitochondrial_ACSM"/>
</dbReference>
<proteinExistence type="inferred from homology"/>
<dbReference type="GO" id="GO:0015645">
    <property type="term" value="F:fatty acid ligase activity"/>
    <property type="evidence" value="ECO:0007669"/>
    <property type="project" value="TreeGrafter"/>
</dbReference>
<evidence type="ECO:0000256" key="1">
    <source>
        <dbReference type="ARBA" id="ARBA00006432"/>
    </source>
</evidence>
<accession>A0A0F9E8S3</accession>
<evidence type="ECO:0000259" key="5">
    <source>
        <dbReference type="Pfam" id="PF00501"/>
    </source>
</evidence>
<gene>
    <name evidence="6" type="ORF">LCGC14_2397410</name>
</gene>
<organism evidence="6">
    <name type="scientific">marine sediment metagenome</name>
    <dbReference type="NCBI Taxonomy" id="412755"/>
    <lineage>
        <taxon>unclassified sequences</taxon>
        <taxon>metagenomes</taxon>
        <taxon>ecological metagenomes</taxon>
    </lineage>
</organism>
<dbReference type="Gene3D" id="3.40.50.12780">
    <property type="entry name" value="N-terminal domain of ligase-like"/>
    <property type="match status" value="1"/>
</dbReference>
<keyword evidence="2" id="KW-0436">Ligase</keyword>
<reference evidence="6" key="1">
    <citation type="journal article" date="2015" name="Nature">
        <title>Complex archaea that bridge the gap between prokaryotes and eukaryotes.</title>
        <authorList>
            <person name="Spang A."/>
            <person name="Saw J.H."/>
            <person name="Jorgensen S.L."/>
            <person name="Zaremba-Niedzwiedzka K."/>
            <person name="Martijn J."/>
            <person name="Lind A.E."/>
            <person name="van Eijk R."/>
            <person name="Schleper C."/>
            <person name="Guy L."/>
            <person name="Ettema T.J."/>
        </authorList>
    </citation>
    <scope>NUCLEOTIDE SEQUENCE</scope>
</reference>
<protein>
    <recommendedName>
        <fullName evidence="5">AMP-dependent synthetase/ligase domain-containing protein</fullName>
    </recommendedName>
</protein>
<evidence type="ECO:0000313" key="6">
    <source>
        <dbReference type="EMBL" id="KKL26226.1"/>
    </source>
</evidence>
<feature type="domain" description="AMP-dependent synthetase/ligase" evidence="5">
    <location>
        <begin position="53"/>
        <end position="396"/>
    </location>
</feature>
<evidence type="ECO:0000256" key="2">
    <source>
        <dbReference type="ARBA" id="ARBA00022598"/>
    </source>
</evidence>
<dbReference type="PANTHER" id="PTHR43605">
    <property type="entry name" value="ACYL-COENZYME A SYNTHETASE"/>
    <property type="match status" value="1"/>
</dbReference>
<dbReference type="GO" id="GO:0005524">
    <property type="term" value="F:ATP binding"/>
    <property type="evidence" value="ECO:0007669"/>
    <property type="project" value="UniProtKB-KW"/>
</dbReference>
<dbReference type="Pfam" id="PF00501">
    <property type="entry name" value="AMP-binding"/>
    <property type="match status" value="1"/>
</dbReference>
<dbReference type="GO" id="GO:0004321">
    <property type="term" value="F:fatty-acyl-CoA synthase activity"/>
    <property type="evidence" value="ECO:0007669"/>
    <property type="project" value="TreeGrafter"/>
</dbReference>
<dbReference type="PROSITE" id="PS00455">
    <property type="entry name" value="AMP_BINDING"/>
    <property type="match status" value="1"/>
</dbReference>
<sequence length="510" mass="56893">MGGRPSFPAKEDVMRLIDEAWGDWDSVRSHFRWQVPEHFNIAQAVCDRHVGGPETTALFYEHEDGRQEQYSFRDIQRKANQFANVLVGLGIERGDRVGIVLPQRPETAIAHLAIYKTGAIAVPLAVLFGTEALRYRLPDCSAKAVIVGADDLHKIHEIRDSLESLRKIILVAGQPGDDEIGFADALAEASDSFATARTRADDPCIIIYTSGTTGNPKGALHAHRYLLGHLPGFELSHNFFPQSGDLCWTAADWAWIGGLMDLLMPSWFYGKPVVAYRGRKFDPEQTLALLARHGIRNIFMPPSGLKMLRQVDRVKERFGVKLRTIMSGGEALGTEVLNWAREQFDVAINEIYGQTEVNYVVGNCARIMEVRPGSMGKPYPGHIVDIIDADGNALPRAALKIVLPERDQLFIARGRASLLTIDFDLEASHTVDVVPTPALATSEPFIVAEIDPVDSKDIRVRGRLIEVNETDMWYAVRVRPFHDHANDFGRMKVNVTDETEFEVNDEPYKG</sequence>
<keyword evidence="4" id="KW-0067">ATP-binding</keyword>
<dbReference type="GO" id="GO:0006633">
    <property type="term" value="P:fatty acid biosynthetic process"/>
    <property type="evidence" value="ECO:0007669"/>
    <property type="project" value="TreeGrafter"/>
</dbReference>
<dbReference type="GO" id="GO:0006637">
    <property type="term" value="P:acyl-CoA metabolic process"/>
    <property type="evidence" value="ECO:0007669"/>
    <property type="project" value="TreeGrafter"/>
</dbReference>
<evidence type="ECO:0000256" key="4">
    <source>
        <dbReference type="ARBA" id="ARBA00022840"/>
    </source>
</evidence>
<dbReference type="EMBL" id="LAZR01035913">
    <property type="protein sequence ID" value="KKL26226.1"/>
    <property type="molecule type" value="Genomic_DNA"/>
</dbReference>
<keyword evidence="3" id="KW-0547">Nucleotide-binding</keyword>
<dbReference type="AlphaFoldDB" id="A0A0F9E8S3"/>
<dbReference type="InterPro" id="IPR042099">
    <property type="entry name" value="ANL_N_sf"/>
</dbReference>
<dbReference type="InterPro" id="IPR020845">
    <property type="entry name" value="AMP-binding_CS"/>
</dbReference>
<comment type="similarity">
    <text evidence="1">Belongs to the ATP-dependent AMP-binding enzyme family.</text>
</comment>
<dbReference type="InterPro" id="IPR000873">
    <property type="entry name" value="AMP-dep_synth/lig_dom"/>
</dbReference>
<dbReference type="SUPFAM" id="SSF56801">
    <property type="entry name" value="Acetyl-CoA synthetase-like"/>
    <property type="match status" value="1"/>
</dbReference>
<evidence type="ECO:0000256" key="3">
    <source>
        <dbReference type="ARBA" id="ARBA00022741"/>
    </source>
</evidence>
<comment type="caution">
    <text evidence="6">The sequence shown here is derived from an EMBL/GenBank/DDBJ whole genome shotgun (WGS) entry which is preliminary data.</text>
</comment>